<evidence type="ECO:0000313" key="5">
    <source>
        <dbReference type="Ensembl" id="ENSGACP00000036376.1"/>
    </source>
</evidence>
<feature type="signal peptide" evidence="2">
    <location>
        <begin position="1"/>
        <end position="16"/>
    </location>
</feature>
<feature type="transmembrane region" description="Helical" evidence="1">
    <location>
        <begin position="477"/>
        <end position="499"/>
    </location>
</feature>
<dbReference type="InterPro" id="IPR041871">
    <property type="entry name" value="MPP_TMEM62"/>
</dbReference>
<keyword evidence="6" id="KW-1185">Reference proteome</keyword>
<keyword evidence="1" id="KW-0812">Transmembrane</keyword>
<dbReference type="InterPro" id="IPR029052">
    <property type="entry name" value="Metallo-depent_PP-like"/>
</dbReference>
<dbReference type="GO" id="GO:0016787">
    <property type="term" value="F:hydrolase activity"/>
    <property type="evidence" value="ECO:0007669"/>
    <property type="project" value="InterPro"/>
</dbReference>
<reference evidence="5 6" key="1">
    <citation type="journal article" date="2021" name="G3 (Bethesda)">
        <title>Improved contiguity of the threespine stickleback genome using long-read sequencing.</title>
        <authorList>
            <person name="Nath S."/>
            <person name="Shaw D.E."/>
            <person name="White M.A."/>
        </authorList>
    </citation>
    <scope>NUCLEOTIDE SEQUENCE [LARGE SCALE GENOMIC DNA]</scope>
    <source>
        <strain evidence="5 6">Lake Benthic</strain>
    </source>
</reference>
<keyword evidence="1" id="KW-0472">Membrane</keyword>
<feature type="transmembrane region" description="Helical" evidence="1">
    <location>
        <begin position="432"/>
        <end position="450"/>
    </location>
</feature>
<dbReference type="PANTHER" id="PTHR14795:SF0">
    <property type="entry name" value="TRANSMEMBRANE PROTEIN 62"/>
    <property type="match status" value="1"/>
</dbReference>
<evidence type="ECO:0000256" key="2">
    <source>
        <dbReference type="SAM" id="SignalP"/>
    </source>
</evidence>
<feature type="transmembrane region" description="Helical" evidence="1">
    <location>
        <begin position="384"/>
        <end position="407"/>
    </location>
</feature>
<feature type="domain" description="Calcineurin-like phosphoesterase" evidence="3">
    <location>
        <begin position="62"/>
        <end position="264"/>
    </location>
</feature>
<feature type="chain" id="PRO_5042909399" evidence="2">
    <location>
        <begin position="17"/>
        <end position="591"/>
    </location>
</feature>
<evidence type="ECO:0000256" key="1">
    <source>
        <dbReference type="SAM" id="Phobius"/>
    </source>
</evidence>
<dbReference type="Proteomes" id="UP000007635">
    <property type="component" value="Chromosome XV"/>
</dbReference>
<reference evidence="5" key="2">
    <citation type="submission" date="2025-08" db="UniProtKB">
        <authorList>
            <consortium name="Ensembl"/>
        </authorList>
    </citation>
    <scope>IDENTIFICATION</scope>
</reference>
<organism evidence="5 6">
    <name type="scientific">Gasterosteus aculeatus aculeatus</name>
    <name type="common">three-spined stickleback</name>
    <dbReference type="NCBI Taxonomy" id="481459"/>
    <lineage>
        <taxon>Eukaryota</taxon>
        <taxon>Metazoa</taxon>
        <taxon>Chordata</taxon>
        <taxon>Craniata</taxon>
        <taxon>Vertebrata</taxon>
        <taxon>Euteleostomi</taxon>
        <taxon>Actinopterygii</taxon>
        <taxon>Neopterygii</taxon>
        <taxon>Teleostei</taxon>
        <taxon>Neoteleostei</taxon>
        <taxon>Acanthomorphata</taxon>
        <taxon>Eupercaria</taxon>
        <taxon>Perciformes</taxon>
        <taxon>Cottioidei</taxon>
        <taxon>Gasterosteales</taxon>
        <taxon>Gasterosteidae</taxon>
        <taxon>Gasterosteus</taxon>
    </lineage>
</organism>
<dbReference type="PANTHER" id="PTHR14795">
    <property type="entry name" value="HELICASE RELATED"/>
    <property type="match status" value="1"/>
</dbReference>
<dbReference type="Pfam" id="PF24394">
    <property type="entry name" value="TMEM62_C"/>
    <property type="match status" value="1"/>
</dbReference>
<evidence type="ECO:0000259" key="4">
    <source>
        <dbReference type="Pfam" id="PF24394"/>
    </source>
</evidence>
<dbReference type="InterPro" id="IPR056230">
    <property type="entry name" value="TMEM62_C"/>
</dbReference>
<evidence type="ECO:0000259" key="3">
    <source>
        <dbReference type="Pfam" id="PF00149"/>
    </source>
</evidence>
<evidence type="ECO:0000313" key="6">
    <source>
        <dbReference type="Proteomes" id="UP000007635"/>
    </source>
</evidence>
<sequence>MLKLFGALVFLGLALACITSWVLDSYDTAWHPKRSVRQPAVGDGEAGKSPPFPGGELGNIFWFIQVSDIHISRFHDPRRIPDFEKFCTDTIKVIQPDLVLATGDLTDAKTESKVGSLQHEVEWQAYHNILKRSRVMERTRWIDIRGNHDAFNIISLDSVNNYYRKYSANQKVGSFHYVHKKPFGNYSFVCADATLDPGPKRPYNFFGILNQTQMDLLDTFRVESLKSNQSIWFGHYTTSTVVSPAPGLRDAMRSAVAYLCGHLHTLGGLMPVLHSRHPQGTLELELGDWMDNRRILAFSEAPITAVQVSVDGEPLGNGHSAGGPLYVLLWDPSLYLTGLHTIRVNVKDSAGRASVREQHFTLEDDLTPSFGFAQSFVLLTDHYVLARVAFVLTILLNVGVLMAFRFLRVPSGRGLTSQACTSLHLVSTMDSFYYSLLLFNLCTALGPWFVGELIDGHSGACFAFGVFVDGHFLEGSLTYVIGVVQLLFFNMPLTCYLCWSLHHRRRGNTFRSHFLRPGCRLWTLAVHLVMLLLLTWQVHSCYFLLQTYGLIAFFLSPVRTWALGLSLLLIYRAWTGPAPPLRDNGKSATPS</sequence>
<dbReference type="SUPFAM" id="SSF56300">
    <property type="entry name" value="Metallo-dependent phosphatases"/>
    <property type="match status" value="1"/>
</dbReference>
<dbReference type="InterPro" id="IPR004843">
    <property type="entry name" value="Calcineurin-like_PHP"/>
</dbReference>
<dbReference type="Pfam" id="PF00149">
    <property type="entry name" value="Metallophos"/>
    <property type="match status" value="1"/>
</dbReference>
<dbReference type="PROSITE" id="PS51257">
    <property type="entry name" value="PROKAR_LIPOPROTEIN"/>
    <property type="match status" value="1"/>
</dbReference>
<protein>
    <submittedName>
        <fullName evidence="5">Transmembrane protein 62</fullName>
    </submittedName>
</protein>
<dbReference type="Gene3D" id="3.60.21.10">
    <property type="match status" value="1"/>
</dbReference>
<dbReference type="GeneTree" id="ENSGT00390000016216"/>
<accession>A0AAQ4PBW9</accession>
<keyword evidence="2" id="KW-0732">Signal</keyword>
<dbReference type="Ensembl" id="ENSGACT00000055435.1">
    <property type="protein sequence ID" value="ENSGACP00000036376.1"/>
    <property type="gene ID" value="ENSGACG00000011153.2"/>
</dbReference>
<name>A0AAQ4PBW9_GASAC</name>
<feature type="transmembrane region" description="Helical" evidence="1">
    <location>
        <begin position="550"/>
        <end position="571"/>
    </location>
</feature>
<dbReference type="CDD" id="cd07401">
    <property type="entry name" value="MPP_TMEM62_N"/>
    <property type="match status" value="1"/>
</dbReference>
<feature type="domain" description="TMEM62 C-terminal" evidence="4">
    <location>
        <begin position="414"/>
        <end position="553"/>
    </location>
</feature>
<dbReference type="AlphaFoldDB" id="A0AAQ4PBW9"/>
<proteinExistence type="predicted"/>
<keyword evidence="1" id="KW-1133">Transmembrane helix</keyword>
<feature type="transmembrane region" description="Helical" evidence="1">
    <location>
        <begin position="519"/>
        <end position="538"/>
    </location>
</feature>
<reference evidence="5" key="3">
    <citation type="submission" date="2025-09" db="UniProtKB">
        <authorList>
            <consortium name="Ensembl"/>
        </authorList>
    </citation>
    <scope>IDENTIFICATION</scope>
</reference>